<dbReference type="GO" id="GO:0098839">
    <property type="term" value="C:postsynaptic density membrane"/>
    <property type="evidence" value="ECO:0007669"/>
    <property type="project" value="TreeGrafter"/>
</dbReference>
<dbReference type="GO" id="GO:0098970">
    <property type="term" value="P:postsynaptic neurotransmitter receptor diffusion trapping"/>
    <property type="evidence" value="ECO:0007669"/>
    <property type="project" value="TreeGrafter"/>
</dbReference>
<keyword evidence="1" id="KW-1133">Transmembrane helix</keyword>
<dbReference type="Proteomes" id="UP000050640">
    <property type="component" value="Unplaced"/>
</dbReference>
<evidence type="ECO:0000313" key="3">
    <source>
        <dbReference type="WBParaSite" id="EEL_0001058701-mRNA-1"/>
    </source>
</evidence>
<dbReference type="GO" id="GO:0098943">
    <property type="term" value="P:neurotransmitter receptor transport, postsynaptic endosome to lysosome"/>
    <property type="evidence" value="ECO:0007669"/>
    <property type="project" value="TreeGrafter"/>
</dbReference>
<name>A0A0R3S715_9BILA</name>
<dbReference type="GO" id="GO:0019226">
    <property type="term" value="P:transmission of nerve impulse"/>
    <property type="evidence" value="ECO:0007669"/>
    <property type="project" value="TreeGrafter"/>
</dbReference>
<evidence type="ECO:0000256" key="1">
    <source>
        <dbReference type="SAM" id="Phobius"/>
    </source>
</evidence>
<dbReference type="PANTHER" id="PTHR12107:SF0">
    <property type="entry name" value="STARGAZIN (MAMMALIAN CALCIUM CHANNEL) HOMOLOG"/>
    <property type="match status" value="1"/>
</dbReference>
<protein>
    <submittedName>
        <fullName evidence="3">CASP-like protein</fullName>
    </submittedName>
</protein>
<accession>A0A0R3S715</accession>
<proteinExistence type="predicted"/>
<dbReference type="AlphaFoldDB" id="A0A0R3S715"/>
<keyword evidence="1" id="KW-0812">Transmembrane</keyword>
<dbReference type="GO" id="GO:0005245">
    <property type="term" value="F:voltage-gated calcium channel activity"/>
    <property type="evidence" value="ECO:0007669"/>
    <property type="project" value="TreeGrafter"/>
</dbReference>
<keyword evidence="2" id="KW-1185">Reference proteome</keyword>
<dbReference type="Gene3D" id="1.20.140.150">
    <property type="match status" value="1"/>
</dbReference>
<reference evidence="3" key="1">
    <citation type="submission" date="2017-02" db="UniProtKB">
        <authorList>
            <consortium name="WormBaseParasite"/>
        </authorList>
    </citation>
    <scope>IDENTIFICATION</scope>
</reference>
<dbReference type="GO" id="GO:0016247">
    <property type="term" value="F:channel regulator activity"/>
    <property type="evidence" value="ECO:0007669"/>
    <property type="project" value="TreeGrafter"/>
</dbReference>
<dbReference type="GO" id="GO:0032281">
    <property type="term" value="C:AMPA glutamate receptor complex"/>
    <property type="evidence" value="ECO:0007669"/>
    <property type="project" value="TreeGrafter"/>
</dbReference>
<sequence length="116" mass="13493">MANFACIIVYMAAVSKEVGNKIYAASKIDDPLFHYSYGYSFIMLKISFLGNEFAALSSLVVYMAKRDERMFNKYHIRSLMAKMDETDFLKRCHCRYHTKYNPPSRCRPDTSISSFL</sequence>
<dbReference type="STRING" id="1147741.A0A0R3S715"/>
<dbReference type="GO" id="GO:0051968">
    <property type="term" value="P:positive regulation of synaptic transmission, glutamatergic"/>
    <property type="evidence" value="ECO:0007669"/>
    <property type="project" value="TreeGrafter"/>
</dbReference>
<feature type="transmembrane region" description="Helical" evidence="1">
    <location>
        <begin position="39"/>
        <end position="64"/>
    </location>
</feature>
<evidence type="ECO:0000313" key="2">
    <source>
        <dbReference type="Proteomes" id="UP000050640"/>
    </source>
</evidence>
<dbReference type="InterPro" id="IPR051072">
    <property type="entry name" value="CACNG_subunit"/>
</dbReference>
<dbReference type="PANTHER" id="PTHR12107">
    <property type="entry name" value="VOLTAGE-DEPENDENT CALCIUM CHANNEL GAMMA SUBUNIT"/>
    <property type="match status" value="1"/>
</dbReference>
<dbReference type="GO" id="GO:0099590">
    <property type="term" value="P:neurotransmitter receptor internalization"/>
    <property type="evidence" value="ECO:0007669"/>
    <property type="project" value="TreeGrafter"/>
</dbReference>
<organism evidence="2 3">
    <name type="scientific">Elaeophora elaphi</name>
    <dbReference type="NCBI Taxonomy" id="1147741"/>
    <lineage>
        <taxon>Eukaryota</taxon>
        <taxon>Metazoa</taxon>
        <taxon>Ecdysozoa</taxon>
        <taxon>Nematoda</taxon>
        <taxon>Chromadorea</taxon>
        <taxon>Rhabditida</taxon>
        <taxon>Spirurina</taxon>
        <taxon>Spiruromorpha</taxon>
        <taxon>Filarioidea</taxon>
        <taxon>Onchocercidae</taxon>
        <taxon>Elaeophora</taxon>
    </lineage>
</organism>
<dbReference type="WBParaSite" id="EEL_0001058701-mRNA-1">
    <property type="protein sequence ID" value="EEL_0001058701-mRNA-1"/>
    <property type="gene ID" value="EEL_0001058701"/>
</dbReference>
<keyword evidence="1" id="KW-0472">Membrane</keyword>